<evidence type="ECO:0000256" key="3">
    <source>
        <dbReference type="ARBA" id="ARBA00022723"/>
    </source>
</evidence>
<dbReference type="InterPro" id="IPR032445">
    <property type="entry name" value="DUF5059"/>
</dbReference>
<reference evidence="10" key="3">
    <citation type="journal article" name="MicrobiologyOpen">
        <title>Whole-genome comparison between the type strain of Halobacterium salinarum (DSM 3754(T)) and the laboratory strains R1 and NRC-1.</title>
        <authorList>
            <person name="Pfeiffer F."/>
            <person name="Losensky G."/>
            <person name="Marchfelder A."/>
            <person name="Habermann B."/>
            <person name="Dyall-Smith M."/>
        </authorList>
    </citation>
    <scope>NUCLEOTIDE SEQUENCE</scope>
    <source>
        <strain evidence="10">91-R6</strain>
    </source>
</reference>
<dbReference type="GO" id="GO:0016020">
    <property type="term" value="C:membrane"/>
    <property type="evidence" value="ECO:0007669"/>
    <property type="project" value="UniProtKB-SubCell"/>
</dbReference>
<evidence type="ECO:0000256" key="6">
    <source>
        <dbReference type="ARBA" id="ARBA00023136"/>
    </source>
</evidence>
<evidence type="ECO:0000313" key="12">
    <source>
        <dbReference type="Proteomes" id="UP000296216"/>
    </source>
</evidence>
<dbReference type="Proteomes" id="UP000323075">
    <property type="component" value="Unassembled WGS sequence"/>
</dbReference>
<dbReference type="GeneID" id="68693212"/>
<dbReference type="RefSeq" id="WP_010902140.1">
    <property type="nucleotide sequence ID" value="NZ_VRYN01000002.1"/>
</dbReference>
<dbReference type="EMBL" id="VRYN01000002">
    <property type="protein sequence ID" value="TYO76831.1"/>
    <property type="molecule type" value="Genomic_DNA"/>
</dbReference>
<keyword evidence="2" id="KW-0813">Transport</keyword>
<dbReference type="InterPro" id="IPR008972">
    <property type="entry name" value="Cupredoxin"/>
</dbReference>
<organism evidence="10 12">
    <name type="scientific">Halobacterium salinarum (strain ATCC 33171 / DSM 3754 / JCM 8978 / NBRC 102687 / NCIMB 764 / 91-R6)</name>
    <dbReference type="NCBI Taxonomy" id="2597657"/>
    <lineage>
        <taxon>Archaea</taxon>
        <taxon>Methanobacteriati</taxon>
        <taxon>Methanobacteriota</taxon>
        <taxon>Stenosarchaea group</taxon>
        <taxon>Halobacteria</taxon>
        <taxon>Halobacteriales</taxon>
        <taxon>Halobacteriaceae</taxon>
        <taxon>Halobacterium</taxon>
    </lineage>
</organism>
<evidence type="ECO:0000256" key="1">
    <source>
        <dbReference type="ARBA" id="ARBA00004370"/>
    </source>
</evidence>
<feature type="domain" description="DUF5059" evidence="9">
    <location>
        <begin position="55"/>
        <end position="672"/>
    </location>
</feature>
<dbReference type="InterPro" id="IPR000923">
    <property type="entry name" value="BlueCu_1"/>
</dbReference>
<reference evidence="11 13" key="2">
    <citation type="submission" date="2019-07" db="EMBL/GenBank/DDBJ databases">
        <title>Genomic Encyclopedia of Archaeal and Bacterial Type Strains, Phase II (KMG-II): from individual species to whole genera.</title>
        <authorList>
            <person name="Goeker M."/>
        </authorList>
    </citation>
    <scope>NUCLEOTIDE SEQUENCE [LARGE SCALE GENOMIC DNA]</scope>
    <source>
        <strain evidence="11 13">DSM 3754</strain>
    </source>
</reference>
<dbReference type="GO" id="GO:0005507">
    <property type="term" value="F:copper ion binding"/>
    <property type="evidence" value="ECO:0007669"/>
    <property type="project" value="InterPro"/>
</dbReference>
<name>A0A4D6GRG7_HALS9</name>
<evidence type="ECO:0000256" key="4">
    <source>
        <dbReference type="ARBA" id="ARBA00022982"/>
    </source>
</evidence>
<dbReference type="Pfam" id="PF00127">
    <property type="entry name" value="Copper-bind"/>
    <property type="match status" value="1"/>
</dbReference>
<evidence type="ECO:0000256" key="7">
    <source>
        <dbReference type="SAM" id="MobiDB-lite"/>
    </source>
</evidence>
<dbReference type="PANTHER" id="PTHR34192:SF10">
    <property type="entry name" value="PLASTOCYANIN MAJOR ISOFORM, CHLOROPLASTIC-RELATED"/>
    <property type="match status" value="1"/>
</dbReference>
<gene>
    <name evidence="10" type="primary">hcpG</name>
    <name evidence="11" type="ORF">APQ99_01472</name>
    <name evidence="10" type="ORF">HBSAL_01955</name>
</gene>
<dbReference type="InterPro" id="IPR006311">
    <property type="entry name" value="TAT_signal"/>
</dbReference>
<dbReference type="Gene3D" id="2.60.40.420">
    <property type="entry name" value="Cupredoxins - blue copper proteins"/>
    <property type="match status" value="1"/>
</dbReference>
<dbReference type="EMBL" id="CP038631">
    <property type="protein sequence ID" value="QCC44121.1"/>
    <property type="molecule type" value="Genomic_DNA"/>
</dbReference>
<evidence type="ECO:0000259" key="9">
    <source>
        <dbReference type="Pfam" id="PF16502"/>
    </source>
</evidence>
<dbReference type="PROSITE" id="PS51318">
    <property type="entry name" value="TAT"/>
    <property type="match status" value="1"/>
</dbReference>
<dbReference type="AlphaFoldDB" id="A0A4D6GRG7"/>
<dbReference type="Proteomes" id="UP000296216">
    <property type="component" value="Chromosome"/>
</dbReference>
<evidence type="ECO:0000313" key="13">
    <source>
        <dbReference type="Proteomes" id="UP000323075"/>
    </source>
</evidence>
<dbReference type="GO" id="GO:0009055">
    <property type="term" value="F:electron transfer activity"/>
    <property type="evidence" value="ECO:0007669"/>
    <property type="project" value="InterPro"/>
</dbReference>
<evidence type="ECO:0000256" key="2">
    <source>
        <dbReference type="ARBA" id="ARBA00022448"/>
    </source>
</evidence>
<keyword evidence="5" id="KW-0186">Copper</keyword>
<proteinExistence type="predicted"/>
<evidence type="ECO:0000313" key="11">
    <source>
        <dbReference type="EMBL" id="TYO76831.1"/>
    </source>
</evidence>
<evidence type="ECO:0000313" key="10">
    <source>
        <dbReference type="EMBL" id="QCC44121.1"/>
    </source>
</evidence>
<dbReference type="PANTHER" id="PTHR34192">
    <property type="entry name" value="PLASTOCYANIN MAJOR ISOFORM, CHLOROPLASTIC-RELATED"/>
    <property type="match status" value="1"/>
</dbReference>
<keyword evidence="6" id="KW-0472">Membrane</keyword>
<evidence type="ECO:0000256" key="5">
    <source>
        <dbReference type="ARBA" id="ARBA00023008"/>
    </source>
</evidence>
<reference evidence="10 12" key="1">
    <citation type="journal article" date="2019" name="Microbiol. Resour. Announc.">
        <title>The Genome Sequence of the Halobacterium salinarum Type Strain Is Closely Related to That of Laboratory Strains NRC-1 and R1.</title>
        <authorList>
            <person name="Pfeiffer F."/>
            <person name="Marchfelder A."/>
            <person name="Habermann B."/>
            <person name="Dyall-Smith M.L."/>
        </authorList>
    </citation>
    <scope>NUCLEOTIDE SEQUENCE [LARGE SCALE GENOMIC DNA]</scope>
    <source>
        <strain evidence="10">91-R6</strain>
        <strain evidence="12">ATCC 33171 / DSM 3754 / JCM 8978 / NBRC 102687 / NCIMB 764 / 91-R6</strain>
    </source>
</reference>
<feature type="region of interest" description="Disordered" evidence="7">
    <location>
        <begin position="670"/>
        <end position="701"/>
    </location>
</feature>
<keyword evidence="4" id="KW-0249">Electron transport</keyword>
<accession>A0A4D6GRG7</accession>
<feature type="region of interest" description="Disordered" evidence="7">
    <location>
        <begin position="25"/>
        <end position="46"/>
    </location>
</feature>
<feature type="domain" description="Blue (type 1) copper" evidence="8">
    <location>
        <begin position="705"/>
        <end position="809"/>
    </location>
</feature>
<feature type="compositionally biased region" description="Low complexity" evidence="7">
    <location>
        <begin position="25"/>
        <end position="41"/>
    </location>
</feature>
<comment type="subcellular location">
    <subcellularLocation>
        <location evidence="1">Membrane</location>
    </subcellularLocation>
</comment>
<dbReference type="CDD" id="cd04220">
    <property type="entry name" value="Halocyanin"/>
    <property type="match status" value="1"/>
</dbReference>
<sequence length="810" mass="82117">MQRRREFLQATGAALAAVGLAGCSDSGGTTDGDATTAADAGSGDDGGDDVGVDAAVAAQWNVYRARLADAAALGAHGASDVGAQLAATTFEQDFENAGGEHGAHETLETTSESAYEGFEQAAIGVRDALREGDSASAIEQAESAAANLRDAQQRLVGETAMHALDALAFADHAATARALAAAGQADAAAVAANTALSAFETAPAHEAMESAATDAYESFESGLGDTLSAGQRGNADDANSAAATAVSAAVDGAYAIADTTGTEAGHIASLQSRAYDAAALNAMGGPSSDFGHAAVLSAYRARAQDAAWVADAGASDAAASMAISVLEDFEGAAAHEPLEETDHDAYEGFEGGVEALQEAITAGSGVSDALSQVDTNLVAGIKALTTDTEAVILETGFLRALLGDAREQYHRGNAERAAASVEAMFKRFERDELGAHETLESTSESLYETFEDEHVGALPAAMRNGNDDAVTTHLDGARSALAEFAAQIAPTARVAGGESVTITARAFDAAGVAALDDRTRAATVADDAMAYFEGGAGGFHEAVEASNEETYHAFEEALVGVSSTASDGGSVFDAATGFGAQSRTAVYDVIGNAGGDLTAAAAAVARGALRDFEGARAHEPLEEADHDAYEAFESSFETYASGLESGTGDVSVVRRASLRAQFAVAGDASAAPVGDAASSGEGDSQPELSGGPNVVSGVPDDADHVIDMNAVAYDPAELTVSAGDTVAWTHADGEAHSVTAYEDDIPADATYWASGGFDSQDAAKTGWANGKGAVTEGESYVHTFETTGEHEYYCIPHKNLGMEGTIVVEE</sequence>
<dbReference type="Pfam" id="PF16502">
    <property type="entry name" value="DUF5059"/>
    <property type="match status" value="1"/>
</dbReference>
<evidence type="ECO:0000259" key="8">
    <source>
        <dbReference type="Pfam" id="PF00127"/>
    </source>
</evidence>
<dbReference type="SUPFAM" id="SSF49503">
    <property type="entry name" value="Cupredoxins"/>
    <property type="match status" value="1"/>
</dbReference>
<dbReference type="PROSITE" id="PS51257">
    <property type="entry name" value="PROKAR_LIPOPROTEIN"/>
    <property type="match status" value="1"/>
</dbReference>
<keyword evidence="3" id="KW-0479">Metal-binding</keyword>
<protein>
    <submittedName>
        <fullName evidence="10">DUF5059 domain / halocyanin domain protein HcpG</fullName>
    </submittedName>
    <submittedName>
        <fullName evidence="11">Plastocyanin</fullName>
    </submittedName>
</protein>